<keyword evidence="3" id="KW-1185">Reference proteome</keyword>
<dbReference type="AlphaFoldDB" id="A0A9E7DJN3"/>
<dbReference type="InterPro" id="IPR036397">
    <property type="entry name" value="RNaseH_sf"/>
</dbReference>
<sequence length="168" mass="19764">MYKQNAFGHWEADTVVSGKINNYTLKSKYCFVSLAERKTRLYLVKLIPDRKEETVTNAIIELLKDLPEGAVKTITCDRGKEFAGWKRIEEELNTKMYFVDPYCAWQKGTNENSNGLLREFYPKHMDLSKTNEREVQNVLKLLNNRPRKCINYKTPQELFDEYLCECCT</sequence>
<dbReference type="Gene3D" id="3.30.420.10">
    <property type="entry name" value="Ribonuclease H-like superfamily/Ribonuclease H"/>
    <property type="match status" value="1"/>
</dbReference>
<dbReference type="GO" id="GO:0005829">
    <property type="term" value="C:cytosol"/>
    <property type="evidence" value="ECO:0007669"/>
    <property type="project" value="TreeGrafter"/>
</dbReference>
<protein>
    <submittedName>
        <fullName evidence="2">IS30 family transposase</fullName>
    </submittedName>
</protein>
<dbReference type="EMBL" id="CP096649">
    <property type="protein sequence ID" value="UQK59205.1"/>
    <property type="molecule type" value="Genomic_DNA"/>
</dbReference>
<dbReference type="GO" id="GO:0015074">
    <property type="term" value="P:DNA integration"/>
    <property type="evidence" value="ECO:0007669"/>
    <property type="project" value="InterPro"/>
</dbReference>
<evidence type="ECO:0000313" key="3">
    <source>
        <dbReference type="Proteomes" id="UP000831151"/>
    </source>
</evidence>
<dbReference type="KEGG" id="fms:M1R53_00630"/>
<reference evidence="2" key="1">
    <citation type="submission" date="2022-04" db="EMBL/GenBank/DDBJ databases">
        <title>Complete genome sequences of Ezakiella coagulans and Fenollaria massiliensis.</title>
        <authorList>
            <person name="France M.T."/>
            <person name="Clifford J."/>
            <person name="Narina S."/>
            <person name="Rutt L."/>
            <person name="Ravel J."/>
        </authorList>
    </citation>
    <scope>NUCLEOTIDE SEQUENCE</scope>
    <source>
        <strain evidence="2">C0061C2</strain>
    </source>
</reference>
<gene>
    <name evidence="2" type="ORF">M1R53_00630</name>
</gene>
<dbReference type="InterPro" id="IPR051917">
    <property type="entry name" value="Transposase-Integrase"/>
</dbReference>
<dbReference type="PROSITE" id="PS50994">
    <property type="entry name" value="INTEGRASE"/>
    <property type="match status" value="1"/>
</dbReference>
<dbReference type="InterPro" id="IPR012337">
    <property type="entry name" value="RNaseH-like_sf"/>
</dbReference>
<evidence type="ECO:0000313" key="2">
    <source>
        <dbReference type="EMBL" id="UQK59205.1"/>
    </source>
</evidence>
<feature type="domain" description="Integrase catalytic" evidence="1">
    <location>
        <begin position="2"/>
        <end position="163"/>
    </location>
</feature>
<name>A0A9E7DJN3_9FIRM</name>
<dbReference type="Proteomes" id="UP000831151">
    <property type="component" value="Chromosome"/>
</dbReference>
<dbReference type="GO" id="GO:0004803">
    <property type="term" value="F:transposase activity"/>
    <property type="evidence" value="ECO:0007669"/>
    <property type="project" value="TreeGrafter"/>
</dbReference>
<organism evidence="2 3">
    <name type="scientific">Fenollaria massiliensis</name>
    <dbReference type="NCBI Taxonomy" id="938288"/>
    <lineage>
        <taxon>Bacteria</taxon>
        <taxon>Bacillati</taxon>
        <taxon>Bacillota</taxon>
        <taxon>Clostridia</taxon>
        <taxon>Eubacteriales</taxon>
        <taxon>Fenollaria</taxon>
    </lineage>
</organism>
<dbReference type="PANTHER" id="PTHR10948">
    <property type="entry name" value="TRANSPOSASE"/>
    <property type="match status" value="1"/>
</dbReference>
<dbReference type="SUPFAM" id="SSF53098">
    <property type="entry name" value="Ribonuclease H-like"/>
    <property type="match status" value="1"/>
</dbReference>
<dbReference type="InterPro" id="IPR053392">
    <property type="entry name" value="Transposase_IS30-like"/>
</dbReference>
<dbReference type="GO" id="GO:0032196">
    <property type="term" value="P:transposition"/>
    <property type="evidence" value="ECO:0007669"/>
    <property type="project" value="TreeGrafter"/>
</dbReference>
<accession>A0A9E7DJN3</accession>
<dbReference type="GO" id="GO:0003676">
    <property type="term" value="F:nucleic acid binding"/>
    <property type="evidence" value="ECO:0007669"/>
    <property type="project" value="InterPro"/>
</dbReference>
<dbReference type="NCBIfam" id="NF033563">
    <property type="entry name" value="transpos_IS30"/>
    <property type="match status" value="1"/>
</dbReference>
<proteinExistence type="predicted"/>
<evidence type="ECO:0000259" key="1">
    <source>
        <dbReference type="PROSITE" id="PS50994"/>
    </source>
</evidence>
<dbReference type="PANTHER" id="PTHR10948:SF23">
    <property type="entry name" value="TRANSPOSASE INSI FOR INSERTION SEQUENCE ELEMENT IS30A-RELATED"/>
    <property type="match status" value="1"/>
</dbReference>
<dbReference type="InterPro" id="IPR001584">
    <property type="entry name" value="Integrase_cat-core"/>
</dbReference>